<gene>
    <name evidence="1" type="ORF">ACFFR3_45900</name>
</gene>
<protein>
    <submittedName>
        <fullName evidence="1">Uncharacterized protein</fullName>
    </submittedName>
</protein>
<proteinExistence type="predicted"/>
<organism evidence="1 2">
    <name type="scientific">Nonomuraea salmonea</name>
    <dbReference type="NCBI Taxonomy" id="46181"/>
    <lineage>
        <taxon>Bacteria</taxon>
        <taxon>Bacillati</taxon>
        <taxon>Actinomycetota</taxon>
        <taxon>Actinomycetes</taxon>
        <taxon>Streptosporangiales</taxon>
        <taxon>Streptosporangiaceae</taxon>
        <taxon>Nonomuraea</taxon>
    </lineage>
</organism>
<comment type="caution">
    <text evidence="1">The sequence shown here is derived from an EMBL/GenBank/DDBJ whole genome shotgun (WGS) entry which is preliminary data.</text>
</comment>
<dbReference type="RefSeq" id="WP_345410201.1">
    <property type="nucleotide sequence ID" value="NZ_BAAAXS010000002.1"/>
</dbReference>
<keyword evidence="2" id="KW-1185">Reference proteome</keyword>
<evidence type="ECO:0000313" key="1">
    <source>
        <dbReference type="EMBL" id="MFB9476870.1"/>
    </source>
</evidence>
<reference evidence="1 2" key="1">
    <citation type="submission" date="2024-09" db="EMBL/GenBank/DDBJ databases">
        <authorList>
            <person name="Sun Q."/>
            <person name="Mori K."/>
        </authorList>
    </citation>
    <scope>NUCLEOTIDE SEQUENCE [LARGE SCALE GENOMIC DNA]</scope>
    <source>
        <strain evidence="1 2">JCM 3324</strain>
    </source>
</reference>
<name>A0ABV5P2R3_9ACTN</name>
<dbReference type="Proteomes" id="UP001589568">
    <property type="component" value="Unassembled WGS sequence"/>
</dbReference>
<accession>A0ABV5P2R3</accession>
<sequence length="104" mass="11274">MHTLTDTNNAALETLRRGIIAAGHPAAAVRPQPNRLVVEFDGVVLHYDASGAFECTIAKRIPGRSGSTVSTFGTTSRPYNVRQALAIYHQVARRYGQPQLATAR</sequence>
<dbReference type="EMBL" id="JBHMCF010000057">
    <property type="protein sequence ID" value="MFB9476870.1"/>
    <property type="molecule type" value="Genomic_DNA"/>
</dbReference>
<evidence type="ECO:0000313" key="2">
    <source>
        <dbReference type="Proteomes" id="UP001589568"/>
    </source>
</evidence>